<dbReference type="EMBL" id="HBUE01062733">
    <property type="protein sequence ID" value="CAG6469321.1"/>
    <property type="molecule type" value="Transcribed_RNA"/>
</dbReference>
<dbReference type="EMBL" id="HBUE01062731">
    <property type="protein sequence ID" value="CAG6469315.1"/>
    <property type="molecule type" value="Transcribed_RNA"/>
</dbReference>
<dbReference type="EMBL" id="HBUE01062732">
    <property type="protein sequence ID" value="CAG6469318.1"/>
    <property type="molecule type" value="Transcribed_RNA"/>
</dbReference>
<reference evidence="2" key="1">
    <citation type="submission" date="2021-05" db="EMBL/GenBank/DDBJ databases">
        <authorList>
            <person name="Alioto T."/>
            <person name="Alioto T."/>
            <person name="Gomez Garrido J."/>
        </authorList>
    </citation>
    <scope>NUCLEOTIDE SEQUENCE</scope>
</reference>
<dbReference type="AlphaFoldDB" id="A0A8D8B840"/>
<feature type="compositionally biased region" description="Basic residues" evidence="1">
    <location>
        <begin position="31"/>
        <end position="51"/>
    </location>
</feature>
<evidence type="ECO:0000313" key="2">
    <source>
        <dbReference type="EMBL" id="CAG6469324.1"/>
    </source>
</evidence>
<evidence type="ECO:0000256" key="1">
    <source>
        <dbReference type="SAM" id="MobiDB-lite"/>
    </source>
</evidence>
<proteinExistence type="predicted"/>
<feature type="region of interest" description="Disordered" evidence="1">
    <location>
        <begin position="28"/>
        <end position="56"/>
    </location>
</feature>
<protein>
    <submittedName>
        <fullName evidence="2">(northern house mosquito) hypothetical protein</fullName>
    </submittedName>
</protein>
<accession>A0A8D8B840</accession>
<sequence>MAPFYPTLAACRCCVTLRQRVTPPCTSSCTRNRRCPSRNHPSSSKRTRNQRKIPPGESTLVMRTRVPSTLAGTLERSILGAPKRLTWKLGTSIGELRPTKRVAQKLTLAFRWKRAELSWKVMAMREGWPVGKRRTACLIRPSTGKSLSTSCLSWKRFCE</sequence>
<dbReference type="EMBL" id="HBUE01062734">
    <property type="protein sequence ID" value="CAG6469324.1"/>
    <property type="molecule type" value="Transcribed_RNA"/>
</dbReference>
<organism evidence="2">
    <name type="scientific">Culex pipiens</name>
    <name type="common">House mosquito</name>
    <dbReference type="NCBI Taxonomy" id="7175"/>
    <lineage>
        <taxon>Eukaryota</taxon>
        <taxon>Metazoa</taxon>
        <taxon>Ecdysozoa</taxon>
        <taxon>Arthropoda</taxon>
        <taxon>Hexapoda</taxon>
        <taxon>Insecta</taxon>
        <taxon>Pterygota</taxon>
        <taxon>Neoptera</taxon>
        <taxon>Endopterygota</taxon>
        <taxon>Diptera</taxon>
        <taxon>Nematocera</taxon>
        <taxon>Culicoidea</taxon>
        <taxon>Culicidae</taxon>
        <taxon>Culicinae</taxon>
        <taxon>Culicini</taxon>
        <taxon>Culex</taxon>
        <taxon>Culex</taxon>
    </lineage>
</organism>
<name>A0A8D8B840_CULPI</name>